<protein>
    <recommendedName>
        <fullName evidence="3">DUF115 domain-containing protein</fullName>
    </recommendedName>
</protein>
<evidence type="ECO:0000313" key="1">
    <source>
        <dbReference type="EMBL" id="MET3601545.1"/>
    </source>
</evidence>
<dbReference type="Proteomes" id="UP001549164">
    <property type="component" value="Unassembled WGS sequence"/>
</dbReference>
<name>A0ABV2IF38_9HYPH</name>
<keyword evidence="2" id="KW-1185">Reference proteome</keyword>
<reference evidence="1 2" key="1">
    <citation type="submission" date="2024-06" db="EMBL/GenBank/DDBJ databases">
        <title>Genomic Encyclopedia of Type Strains, Phase IV (KMG-IV): sequencing the most valuable type-strain genomes for metagenomic binning, comparative biology and taxonomic classification.</title>
        <authorList>
            <person name="Goeker M."/>
        </authorList>
    </citation>
    <scope>NUCLEOTIDE SEQUENCE [LARGE SCALE GENOMIC DNA]</scope>
    <source>
        <strain evidence="1 2">DSM 28102</strain>
    </source>
</reference>
<evidence type="ECO:0008006" key="3">
    <source>
        <dbReference type="Google" id="ProtNLM"/>
    </source>
</evidence>
<proteinExistence type="predicted"/>
<evidence type="ECO:0000313" key="2">
    <source>
        <dbReference type="Proteomes" id="UP001549164"/>
    </source>
</evidence>
<sequence>MNTIKRAFASLHFLSEYAHYITGHRERQAEFRRLAAGRRRERIFIVGNGPSLNEIDLSCLEDEDYFLCNHADRIDWVKGRQHPFYIAADKRAINGYAGGAPTVEADVYFLEEEFKPLLPVGFTEKARIIWFTRARGGTQKRGFSPRPWISIAGGQTVLLSATQIALFMGYSEIYILGCDLNYSTPAPYAYAVSEDEFRAARRDEEKMIQNTNLGFARLRAGSERRGQRIFNAGSGGNLEALARIRFEDIFKAD</sequence>
<comment type="caution">
    <text evidence="1">The sequence shown here is derived from an EMBL/GenBank/DDBJ whole genome shotgun (WGS) entry which is preliminary data.</text>
</comment>
<organism evidence="1 2">
    <name type="scientific">Martelella mangrovi</name>
    <dbReference type="NCBI Taxonomy" id="1397477"/>
    <lineage>
        <taxon>Bacteria</taxon>
        <taxon>Pseudomonadati</taxon>
        <taxon>Pseudomonadota</taxon>
        <taxon>Alphaproteobacteria</taxon>
        <taxon>Hyphomicrobiales</taxon>
        <taxon>Aurantimonadaceae</taxon>
        <taxon>Martelella</taxon>
    </lineage>
</organism>
<gene>
    <name evidence="1" type="ORF">ABID12_003505</name>
</gene>
<accession>A0ABV2IF38</accession>
<dbReference type="Gene3D" id="3.90.1480.10">
    <property type="entry name" value="Alpha-2,3-sialyltransferase"/>
    <property type="match status" value="2"/>
</dbReference>
<dbReference type="RefSeq" id="WP_354435401.1">
    <property type="nucleotide sequence ID" value="NZ_JBEPLY010000014.1"/>
</dbReference>
<dbReference type="EMBL" id="JBEPLY010000014">
    <property type="protein sequence ID" value="MET3601545.1"/>
    <property type="molecule type" value="Genomic_DNA"/>
</dbReference>